<evidence type="ECO:0000313" key="5">
    <source>
        <dbReference type="EMBL" id="MPM91878.1"/>
    </source>
</evidence>
<dbReference type="Gene3D" id="2.30.110.10">
    <property type="entry name" value="Electron Transport, Fmn-binding Protein, Chain A"/>
    <property type="match status" value="1"/>
</dbReference>
<protein>
    <recommendedName>
        <fullName evidence="4">Flavin reductase like domain-containing protein</fullName>
    </recommendedName>
</protein>
<organism evidence="5">
    <name type="scientific">bioreactor metagenome</name>
    <dbReference type="NCBI Taxonomy" id="1076179"/>
    <lineage>
        <taxon>unclassified sequences</taxon>
        <taxon>metagenomes</taxon>
        <taxon>ecological metagenomes</taxon>
    </lineage>
</organism>
<gene>
    <name evidence="5" type="ORF">SDC9_139012</name>
</gene>
<evidence type="ECO:0000256" key="1">
    <source>
        <dbReference type="ARBA" id="ARBA00001917"/>
    </source>
</evidence>
<dbReference type="EMBL" id="VSSQ01038883">
    <property type="protein sequence ID" value="MPM91878.1"/>
    <property type="molecule type" value="Genomic_DNA"/>
</dbReference>
<dbReference type="PANTHER" id="PTHR43567:SF1">
    <property type="entry name" value="FLAVOREDOXIN"/>
    <property type="match status" value="1"/>
</dbReference>
<dbReference type="InterPro" id="IPR052174">
    <property type="entry name" value="Flavoredoxin"/>
</dbReference>
<reference evidence="5" key="1">
    <citation type="submission" date="2019-08" db="EMBL/GenBank/DDBJ databases">
        <authorList>
            <person name="Kucharzyk K."/>
            <person name="Murdoch R.W."/>
            <person name="Higgins S."/>
            <person name="Loffler F."/>
        </authorList>
    </citation>
    <scope>NUCLEOTIDE SEQUENCE</scope>
</reference>
<comment type="similarity">
    <text evidence="3">Belongs to the flavoredoxin family.</text>
</comment>
<dbReference type="PANTHER" id="PTHR43567">
    <property type="entry name" value="FLAVOREDOXIN-RELATED-RELATED"/>
    <property type="match status" value="1"/>
</dbReference>
<feature type="domain" description="Flavin reductase like" evidence="4">
    <location>
        <begin position="11"/>
        <end position="156"/>
    </location>
</feature>
<dbReference type="PROSITE" id="PS51257">
    <property type="entry name" value="PROKAR_LIPOPROTEIN"/>
    <property type="match status" value="1"/>
</dbReference>
<dbReference type="GO" id="GO:0010181">
    <property type="term" value="F:FMN binding"/>
    <property type="evidence" value="ECO:0007669"/>
    <property type="project" value="InterPro"/>
</dbReference>
<comment type="cofactor">
    <cofactor evidence="1">
        <name>FMN</name>
        <dbReference type="ChEBI" id="CHEBI:58210"/>
    </cofactor>
</comment>
<name>A0A645DRX8_9ZZZZ</name>
<keyword evidence="2" id="KW-0285">Flavoprotein</keyword>
<evidence type="ECO:0000256" key="2">
    <source>
        <dbReference type="ARBA" id="ARBA00022630"/>
    </source>
</evidence>
<dbReference type="AlphaFoldDB" id="A0A645DRX8"/>
<dbReference type="SMART" id="SM00903">
    <property type="entry name" value="Flavin_Reduct"/>
    <property type="match status" value="1"/>
</dbReference>
<dbReference type="Pfam" id="PF01613">
    <property type="entry name" value="Flavin_Reduct"/>
    <property type="match status" value="1"/>
</dbReference>
<dbReference type="SUPFAM" id="SSF50475">
    <property type="entry name" value="FMN-binding split barrel"/>
    <property type="match status" value="1"/>
</dbReference>
<comment type="caution">
    <text evidence="5">The sequence shown here is derived from an EMBL/GenBank/DDBJ whole genome shotgun (WGS) entry which is preliminary data.</text>
</comment>
<accession>A0A645DRX8</accession>
<evidence type="ECO:0000259" key="4">
    <source>
        <dbReference type="SMART" id="SM00903"/>
    </source>
</evidence>
<evidence type="ECO:0000256" key="3">
    <source>
        <dbReference type="ARBA" id="ARBA00038054"/>
    </source>
</evidence>
<proteinExistence type="inferred from homology"/>
<sequence>MSKIQLKPGTMLYPVPAVMVSCSHNGDNNIITIAWTGIICSDPPMLYISVRPERHSFEMIKNTGDFVVNLPNKKLCKALDFCGVKSGREVNKFEYLSLTPEKSNLVTSPSIGEAPLSLECKVKDIIPLGSHHMFISDIVGVSVDEGLMDEKQKIHLSKADLICYNHGEYWSLDETLGFFGYSIRKKQKIKRERG</sequence>
<dbReference type="InterPro" id="IPR012349">
    <property type="entry name" value="Split_barrel_FMN-bd"/>
</dbReference>
<dbReference type="InterPro" id="IPR002563">
    <property type="entry name" value="Flavin_Rdtase-like_dom"/>
</dbReference>